<evidence type="ECO:0000256" key="3">
    <source>
        <dbReference type="ARBA" id="ARBA00022741"/>
    </source>
</evidence>
<dbReference type="InterPro" id="IPR003439">
    <property type="entry name" value="ABC_transporter-like_ATP-bd"/>
</dbReference>
<protein>
    <submittedName>
        <fullName evidence="6">Zinc/manganese transport system ATP-binding protein</fullName>
    </submittedName>
</protein>
<dbReference type="InterPro" id="IPR050153">
    <property type="entry name" value="Metal_Ion_Import_ABC"/>
</dbReference>
<dbReference type="InterPro" id="IPR027417">
    <property type="entry name" value="P-loop_NTPase"/>
</dbReference>
<evidence type="ECO:0000256" key="4">
    <source>
        <dbReference type="ARBA" id="ARBA00022840"/>
    </source>
</evidence>
<keyword evidence="7" id="KW-1185">Reference proteome</keyword>
<feature type="domain" description="ABC transporter" evidence="5">
    <location>
        <begin position="5"/>
        <end position="217"/>
    </location>
</feature>
<keyword evidence="3" id="KW-0547">Nucleotide-binding</keyword>
<dbReference type="GO" id="GO:0005524">
    <property type="term" value="F:ATP binding"/>
    <property type="evidence" value="ECO:0007669"/>
    <property type="project" value="UniProtKB-KW"/>
</dbReference>
<dbReference type="NCBIfam" id="NF040873">
    <property type="entry name" value="AztA"/>
    <property type="match status" value="1"/>
</dbReference>
<name>A0A2T0UPQ4_9ACTN</name>
<dbReference type="Proteomes" id="UP000238176">
    <property type="component" value="Unassembled WGS sequence"/>
</dbReference>
<organism evidence="6 7">
    <name type="scientific">Glycomyces artemisiae</name>
    <dbReference type="NCBI Taxonomy" id="1076443"/>
    <lineage>
        <taxon>Bacteria</taxon>
        <taxon>Bacillati</taxon>
        <taxon>Actinomycetota</taxon>
        <taxon>Actinomycetes</taxon>
        <taxon>Glycomycetales</taxon>
        <taxon>Glycomycetaceae</taxon>
        <taxon>Glycomyces</taxon>
    </lineage>
</organism>
<comment type="similarity">
    <text evidence="1">Belongs to the ABC transporter superfamily.</text>
</comment>
<comment type="caution">
    <text evidence="6">The sequence shown here is derived from an EMBL/GenBank/DDBJ whole genome shotgun (WGS) entry which is preliminary data.</text>
</comment>
<reference evidence="6 7" key="1">
    <citation type="submission" date="2018-03" db="EMBL/GenBank/DDBJ databases">
        <title>Genomic Encyclopedia of Type Strains, Phase III (KMG-III): the genomes of soil and plant-associated and newly described type strains.</title>
        <authorList>
            <person name="Whitman W."/>
        </authorList>
    </citation>
    <scope>NUCLEOTIDE SEQUENCE [LARGE SCALE GENOMIC DNA]</scope>
    <source>
        <strain evidence="6 7">CGMCC 4.7067</strain>
    </source>
</reference>
<dbReference type="InterPro" id="IPR003593">
    <property type="entry name" value="AAA+_ATPase"/>
</dbReference>
<dbReference type="EMBL" id="PVTJ01000003">
    <property type="protein sequence ID" value="PRY59903.1"/>
    <property type="molecule type" value="Genomic_DNA"/>
</dbReference>
<evidence type="ECO:0000256" key="2">
    <source>
        <dbReference type="ARBA" id="ARBA00022448"/>
    </source>
</evidence>
<dbReference type="PROSITE" id="PS00211">
    <property type="entry name" value="ABC_TRANSPORTER_1"/>
    <property type="match status" value="1"/>
</dbReference>
<dbReference type="PROSITE" id="PS50893">
    <property type="entry name" value="ABC_TRANSPORTER_2"/>
    <property type="match status" value="1"/>
</dbReference>
<dbReference type="Pfam" id="PF00005">
    <property type="entry name" value="ABC_tran"/>
    <property type="match status" value="1"/>
</dbReference>
<evidence type="ECO:0000313" key="7">
    <source>
        <dbReference type="Proteomes" id="UP000238176"/>
    </source>
</evidence>
<dbReference type="PANTHER" id="PTHR42734:SF5">
    <property type="entry name" value="IRON TRANSPORT SYSTEM ATP-BINDING PROTEIN HI_0361-RELATED"/>
    <property type="match status" value="1"/>
</dbReference>
<dbReference type="PANTHER" id="PTHR42734">
    <property type="entry name" value="METAL TRANSPORT SYSTEM ATP-BINDING PROTEIN TM_0124-RELATED"/>
    <property type="match status" value="1"/>
</dbReference>
<dbReference type="InterPro" id="IPR017871">
    <property type="entry name" value="ABC_transporter-like_CS"/>
</dbReference>
<dbReference type="RefSeq" id="WP_106363963.1">
    <property type="nucleotide sequence ID" value="NZ_PVTJ01000003.1"/>
</dbReference>
<evidence type="ECO:0000256" key="1">
    <source>
        <dbReference type="ARBA" id="ARBA00005417"/>
    </source>
</evidence>
<keyword evidence="4 6" id="KW-0067">ATP-binding</keyword>
<dbReference type="Gene3D" id="3.40.50.300">
    <property type="entry name" value="P-loop containing nucleotide triphosphate hydrolases"/>
    <property type="match status" value="1"/>
</dbReference>
<proteinExistence type="inferred from homology"/>
<dbReference type="InterPro" id="IPR047748">
    <property type="entry name" value="AztA-like"/>
</dbReference>
<dbReference type="AlphaFoldDB" id="A0A2T0UPQ4"/>
<evidence type="ECO:0000259" key="5">
    <source>
        <dbReference type="PROSITE" id="PS50893"/>
    </source>
</evidence>
<dbReference type="OrthoDB" id="3426016at2"/>
<dbReference type="SUPFAM" id="SSF52540">
    <property type="entry name" value="P-loop containing nucleoside triphosphate hydrolases"/>
    <property type="match status" value="1"/>
</dbReference>
<gene>
    <name evidence="6" type="ORF">B0I28_103377</name>
</gene>
<dbReference type="GO" id="GO:0016887">
    <property type="term" value="F:ATP hydrolysis activity"/>
    <property type="evidence" value="ECO:0007669"/>
    <property type="project" value="InterPro"/>
</dbReference>
<dbReference type="SMART" id="SM00382">
    <property type="entry name" value="AAA"/>
    <property type="match status" value="1"/>
</dbReference>
<accession>A0A2T0UPQ4</accession>
<sequence>MSAAIELDGVSARYGAATVLHDVTIAVPLHRITAVTGHNGSGKSTLLGVLAGVHPPASGSLRRSHSGRAAFVVQRSDAADALPITVRQTVAMGRWAHRGPWRPLTRDDRSIVDRCMDRLGVADLAARRLGTLSGGQRQRVLLAQGLAQQSDLLILDEPSTGLDAAAKDAITAVLAEERARGTTIVHATHDPADAAEADHHLALAHGRIAPAPVPGGSR</sequence>
<evidence type="ECO:0000313" key="6">
    <source>
        <dbReference type="EMBL" id="PRY59903.1"/>
    </source>
</evidence>
<keyword evidence="2" id="KW-0813">Transport</keyword>